<feature type="transmembrane region" description="Helical" evidence="9">
    <location>
        <begin position="288"/>
        <end position="309"/>
    </location>
</feature>
<protein>
    <recommendedName>
        <fullName evidence="11">CFEM domain-containing protein</fullName>
    </recommendedName>
</protein>
<evidence type="ECO:0000256" key="1">
    <source>
        <dbReference type="ARBA" id="ARBA00004589"/>
    </source>
</evidence>
<evidence type="ECO:0000256" key="9">
    <source>
        <dbReference type="SAM" id="Phobius"/>
    </source>
</evidence>
<keyword evidence="7" id="KW-1015">Disulfide bond</keyword>
<evidence type="ECO:0000256" key="6">
    <source>
        <dbReference type="ARBA" id="ARBA00022729"/>
    </source>
</evidence>
<keyword evidence="9" id="KW-0812">Transmembrane</keyword>
<feature type="domain" description="CFEM" evidence="11">
    <location>
        <begin position="38"/>
        <end position="108"/>
    </location>
</feature>
<gene>
    <name evidence="12" type="ORF">QBC38DRAFT_39427</name>
</gene>
<keyword evidence="8" id="KW-0449">Lipoprotein</keyword>
<evidence type="ECO:0000256" key="5">
    <source>
        <dbReference type="ARBA" id="ARBA00022622"/>
    </source>
</evidence>
<reference evidence="12" key="2">
    <citation type="submission" date="2023-05" db="EMBL/GenBank/DDBJ databases">
        <authorList>
            <consortium name="Lawrence Berkeley National Laboratory"/>
            <person name="Steindorff A."/>
            <person name="Hensen N."/>
            <person name="Bonometti L."/>
            <person name="Westerberg I."/>
            <person name="Brannstrom I.O."/>
            <person name="Guillou S."/>
            <person name="Cros-Aarteil S."/>
            <person name="Calhoun S."/>
            <person name="Haridas S."/>
            <person name="Kuo A."/>
            <person name="Mondo S."/>
            <person name="Pangilinan J."/>
            <person name="Riley R."/>
            <person name="Labutti K."/>
            <person name="Andreopoulos B."/>
            <person name="Lipzen A."/>
            <person name="Chen C."/>
            <person name="Yanf M."/>
            <person name="Daum C."/>
            <person name="Ng V."/>
            <person name="Clum A."/>
            <person name="Ohm R."/>
            <person name="Martin F."/>
            <person name="Silar P."/>
            <person name="Natvig D."/>
            <person name="Lalanne C."/>
            <person name="Gautier V."/>
            <person name="Ament-Velasquez S.L."/>
            <person name="Kruys A."/>
            <person name="Hutchinson M.I."/>
            <person name="Powell A.J."/>
            <person name="Barry K."/>
            <person name="Miller A.N."/>
            <person name="Grigoriev I.V."/>
            <person name="Debuchy R."/>
            <person name="Gladieux P."/>
            <person name="Thoren M.H."/>
            <person name="Johannesson H."/>
        </authorList>
    </citation>
    <scope>NUCLEOTIDE SEQUENCE</scope>
    <source>
        <strain evidence="12">CBS 990.96</strain>
    </source>
</reference>
<dbReference type="AlphaFoldDB" id="A0AAN7BVQ3"/>
<feature type="signal peptide" evidence="10">
    <location>
        <begin position="1"/>
        <end position="22"/>
    </location>
</feature>
<evidence type="ECO:0000256" key="8">
    <source>
        <dbReference type="ARBA" id="ARBA00023288"/>
    </source>
</evidence>
<comment type="caution">
    <text evidence="12">The sequence shown here is derived from an EMBL/GenBank/DDBJ whole genome shotgun (WGS) entry which is preliminary data.</text>
</comment>
<reference evidence="12" key="1">
    <citation type="journal article" date="2023" name="Mol. Phylogenet. Evol.">
        <title>Genome-scale phylogeny and comparative genomics of the fungal order Sordariales.</title>
        <authorList>
            <person name="Hensen N."/>
            <person name="Bonometti L."/>
            <person name="Westerberg I."/>
            <person name="Brannstrom I.O."/>
            <person name="Guillou S."/>
            <person name="Cros-Aarteil S."/>
            <person name="Calhoun S."/>
            <person name="Haridas S."/>
            <person name="Kuo A."/>
            <person name="Mondo S."/>
            <person name="Pangilinan J."/>
            <person name="Riley R."/>
            <person name="LaButti K."/>
            <person name="Andreopoulos B."/>
            <person name="Lipzen A."/>
            <person name="Chen C."/>
            <person name="Yan M."/>
            <person name="Daum C."/>
            <person name="Ng V."/>
            <person name="Clum A."/>
            <person name="Steindorff A."/>
            <person name="Ohm R.A."/>
            <person name="Martin F."/>
            <person name="Silar P."/>
            <person name="Natvig D.O."/>
            <person name="Lalanne C."/>
            <person name="Gautier V."/>
            <person name="Ament-Velasquez S.L."/>
            <person name="Kruys A."/>
            <person name="Hutchinson M.I."/>
            <person name="Powell A.J."/>
            <person name="Barry K."/>
            <person name="Miller A.N."/>
            <person name="Grigoriev I.V."/>
            <person name="Debuchy R."/>
            <person name="Gladieux P."/>
            <person name="Hiltunen Thoren M."/>
            <person name="Johannesson H."/>
        </authorList>
    </citation>
    <scope>NUCLEOTIDE SEQUENCE</scope>
    <source>
        <strain evidence="12">CBS 990.96</strain>
    </source>
</reference>
<dbReference type="InterPro" id="IPR008427">
    <property type="entry name" value="Extracellular_membr_CFEM_dom"/>
</dbReference>
<keyword evidence="9" id="KW-1133">Transmembrane helix</keyword>
<dbReference type="Proteomes" id="UP001301958">
    <property type="component" value="Unassembled WGS sequence"/>
</dbReference>
<evidence type="ECO:0000313" key="12">
    <source>
        <dbReference type="EMBL" id="KAK4230322.1"/>
    </source>
</evidence>
<name>A0AAN7BVQ3_9PEZI</name>
<keyword evidence="6 10" id="KW-0732">Signal</keyword>
<keyword evidence="9" id="KW-0472">Membrane</keyword>
<keyword evidence="5" id="KW-0325">Glycoprotein</keyword>
<evidence type="ECO:0000256" key="2">
    <source>
        <dbReference type="ARBA" id="ARBA00004613"/>
    </source>
</evidence>
<evidence type="ECO:0000313" key="13">
    <source>
        <dbReference type="Proteomes" id="UP001301958"/>
    </source>
</evidence>
<feature type="chain" id="PRO_5042958834" description="CFEM domain-containing protein" evidence="10">
    <location>
        <begin position="23"/>
        <end position="312"/>
    </location>
</feature>
<organism evidence="12 13">
    <name type="scientific">Podospora fimiseda</name>
    <dbReference type="NCBI Taxonomy" id="252190"/>
    <lineage>
        <taxon>Eukaryota</taxon>
        <taxon>Fungi</taxon>
        <taxon>Dikarya</taxon>
        <taxon>Ascomycota</taxon>
        <taxon>Pezizomycotina</taxon>
        <taxon>Sordariomycetes</taxon>
        <taxon>Sordariomycetidae</taxon>
        <taxon>Sordariales</taxon>
        <taxon>Podosporaceae</taxon>
        <taxon>Podospora</taxon>
    </lineage>
</organism>
<proteinExistence type="inferred from homology"/>
<keyword evidence="13" id="KW-1185">Reference proteome</keyword>
<dbReference type="EMBL" id="MU865299">
    <property type="protein sequence ID" value="KAK4230322.1"/>
    <property type="molecule type" value="Genomic_DNA"/>
</dbReference>
<dbReference type="GO" id="GO:0098552">
    <property type="term" value="C:side of membrane"/>
    <property type="evidence" value="ECO:0007669"/>
    <property type="project" value="UniProtKB-KW"/>
</dbReference>
<evidence type="ECO:0000256" key="10">
    <source>
        <dbReference type="SAM" id="SignalP"/>
    </source>
</evidence>
<evidence type="ECO:0000259" key="11">
    <source>
        <dbReference type="Pfam" id="PF05730"/>
    </source>
</evidence>
<evidence type="ECO:0000256" key="3">
    <source>
        <dbReference type="ARBA" id="ARBA00010031"/>
    </source>
</evidence>
<accession>A0AAN7BVQ3</accession>
<keyword evidence="5" id="KW-0336">GPI-anchor</keyword>
<evidence type="ECO:0000256" key="7">
    <source>
        <dbReference type="ARBA" id="ARBA00023157"/>
    </source>
</evidence>
<evidence type="ECO:0000256" key="4">
    <source>
        <dbReference type="ARBA" id="ARBA00022525"/>
    </source>
</evidence>
<comment type="subcellular location">
    <subcellularLocation>
        <location evidence="1">Membrane</location>
        <topology evidence="1">Lipid-anchor</topology>
        <topology evidence="1">GPI-anchor</topology>
    </subcellularLocation>
    <subcellularLocation>
        <location evidence="2">Secreted</location>
    </subcellularLocation>
</comment>
<sequence length="312" mass="33908">MLHTKSLLYLLFQATLLCIVSGIRTDYKWSAVYNTSLYDTLPPCAQPCVAGVDAPLKCWSYGCVCSESSPGANFVDGTKHIQQCVRQACPQLGEAAVNNALNAFQSVCGVPYFYGLGAAPGPVTSTLTATISLSMGPTQAPTPLNNPVIIDKPDNTYDKLKPCVRWVINNCESPKDNPENCKPDKPGNHKDIWTGLGRYLQCSTAECVCGGTKFLYSLQKLYERADLYCSVGFPYQGADAQHNEGFKSTVKILADYCSTEGFIVEQWVVNVYGFEKEKGMSVETKTSIGVGVSSGVLTIISIVLAYLTLRKN</sequence>
<dbReference type="GO" id="GO:0005576">
    <property type="term" value="C:extracellular region"/>
    <property type="evidence" value="ECO:0007669"/>
    <property type="project" value="UniProtKB-SubCell"/>
</dbReference>
<dbReference type="Pfam" id="PF05730">
    <property type="entry name" value="CFEM"/>
    <property type="match status" value="1"/>
</dbReference>
<comment type="similarity">
    <text evidence="3">Belongs to the RBT5 family.</text>
</comment>
<keyword evidence="4" id="KW-0964">Secreted</keyword>